<protein>
    <submittedName>
        <fullName evidence="2">DNA replication protein</fullName>
    </submittedName>
</protein>
<organism evidence="2 3">
    <name type="scientific">Cellulophaga phage phi18:3</name>
    <dbReference type="NCBI Taxonomy" id="1327983"/>
    <lineage>
        <taxon>Viruses</taxon>
        <taxon>Duplodnaviria</taxon>
        <taxon>Heunggongvirae</taxon>
        <taxon>Uroviricota</taxon>
        <taxon>Caudoviricetes</taxon>
        <taxon>Pachyviridae</taxon>
        <taxon>Baltivirus</taxon>
        <taxon>Baltivirus phi18tres</taxon>
    </lineage>
</organism>
<feature type="compositionally biased region" description="Basic and acidic residues" evidence="1">
    <location>
        <begin position="124"/>
        <end position="141"/>
    </location>
</feature>
<dbReference type="KEGG" id="vg:16797134"/>
<feature type="compositionally biased region" description="Basic and acidic residues" evidence="1">
    <location>
        <begin position="103"/>
        <end position="112"/>
    </location>
</feature>
<dbReference type="OrthoDB" id="17618at10239"/>
<keyword evidence="3" id="KW-1185">Reference proteome</keyword>
<dbReference type="Proteomes" id="UP000014728">
    <property type="component" value="Segment"/>
</dbReference>
<dbReference type="GeneID" id="16797134"/>
<name>S0A2V1_9CAUD</name>
<reference evidence="2 3" key="1">
    <citation type="journal article" date="2013" name="Proc. Natl. Acad. Sci. U.S.A.">
        <title>Twelve previously unknown phage genera are ubiquitous in global oceans.</title>
        <authorList>
            <person name="Holmfeldt K."/>
            <person name="Solonenko N."/>
            <person name="Shah M."/>
            <person name="Corrier K."/>
            <person name="Riemann L."/>
            <person name="Verberkmoes N.C."/>
            <person name="Sullivan M.B."/>
        </authorList>
    </citation>
    <scope>NUCLEOTIDE SEQUENCE [LARGE SCALE GENOMIC DNA]</scope>
    <source>
        <strain evidence="2">Phi18:3</strain>
    </source>
</reference>
<evidence type="ECO:0000256" key="1">
    <source>
        <dbReference type="SAM" id="MobiDB-lite"/>
    </source>
</evidence>
<sequence length="286" mass="33951">MSGWVKMHRSILDWEWYDDINVRLVFLHLLVRVNWEDKKWKGETIKRGEIISSYDKLSEEIGISVKQLRNSVSKLKRTNELEVKSNTKHTVFKVVNYNLHQSEVEQKGEPKASKGQAKGKQRATTKEDNNLTTKESKKEENLLSEKKLSDLETLEVKNNFSEEIQKCYLECLSYFPEHLHPEDPEKWKDVIDKLNRIDKIPLSEISRITKIVREDDFWSGQFLSLRKLREKQKSSGIKYIVVFNEKFKAIKKPQTINRQTEETIRKNMEPVVDDEWIENFRRINGR</sequence>
<evidence type="ECO:0000313" key="2">
    <source>
        <dbReference type="EMBL" id="AGO48518.1"/>
    </source>
</evidence>
<evidence type="ECO:0000313" key="3">
    <source>
        <dbReference type="Proteomes" id="UP000014728"/>
    </source>
</evidence>
<dbReference type="RefSeq" id="YP_008241199.1">
    <property type="nucleotide sequence ID" value="NC_021794.1"/>
</dbReference>
<proteinExistence type="predicted"/>
<accession>S0A2V1</accession>
<dbReference type="EMBL" id="KC821620">
    <property type="protein sequence ID" value="AGO48518.1"/>
    <property type="molecule type" value="Genomic_DNA"/>
</dbReference>
<gene>
    <name evidence="2" type="ORF">Phi18:3_gp006</name>
</gene>
<feature type="region of interest" description="Disordered" evidence="1">
    <location>
        <begin position="103"/>
        <end position="141"/>
    </location>
</feature>
<reference evidence="3" key="2">
    <citation type="submission" date="2013-03" db="EMBL/GenBank/DDBJ databases">
        <title>The Cellulophaga phages: a novel, diverse, and globally ubiquitous model system.</title>
        <authorList>
            <person name="Holmfeldt K."/>
            <person name="Solonenko N."/>
            <person name="Shah M."/>
            <person name="Corrier K."/>
            <person name="Riemann L."/>
            <person name="VerBerkmoes N.C."/>
            <person name="Sullivan M.B."/>
        </authorList>
    </citation>
    <scope>NUCLEOTIDE SEQUENCE [LARGE SCALE GENOMIC DNA]</scope>
</reference>